<protein>
    <submittedName>
        <fullName evidence="1">Uncharacterized protein</fullName>
    </submittedName>
</protein>
<dbReference type="Proteomes" id="UP000828251">
    <property type="component" value="Unassembled WGS sequence"/>
</dbReference>
<dbReference type="AlphaFoldDB" id="A0A9D3U913"/>
<proteinExistence type="predicted"/>
<keyword evidence="2" id="KW-1185">Reference proteome</keyword>
<organism evidence="1 2">
    <name type="scientific">Gossypium stocksii</name>
    <dbReference type="NCBI Taxonomy" id="47602"/>
    <lineage>
        <taxon>Eukaryota</taxon>
        <taxon>Viridiplantae</taxon>
        <taxon>Streptophyta</taxon>
        <taxon>Embryophyta</taxon>
        <taxon>Tracheophyta</taxon>
        <taxon>Spermatophyta</taxon>
        <taxon>Magnoliopsida</taxon>
        <taxon>eudicotyledons</taxon>
        <taxon>Gunneridae</taxon>
        <taxon>Pentapetalae</taxon>
        <taxon>rosids</taxon>
        <taxon>malvids</taxon>
        <taxon>Malvales</taxon>
        <taxon>Malvaceae</taxon>
        <taxon>Malvoideae</taxon>
        <taxon>Gossypium</taxon>
    </lineage>
</organism>
<evidence type="ECO:0000313" key="1">
    <source>
        <dbReference type="EMBL" id="KAH1032142.1"/>
    </source>
</evidence>
<accession>A0A9D3U913</accession>
<sequence length="79" mass="8424">MCVALSRRGLLPSGFDGWWKGGGYGVYVAVFKPATVTPLLFIVKGWLLPSVRVADGGSSECRTLLYGVLMGCTRSTVPT</sequence>
<name>A0A9D3U913_9ROSI</name>
<reference evidence="1 2" key="1">
    <citation type="journal article" date="2021" name="Plant Biotechnol. J.">
        <title>Multi-omics assisted identification of the key and species-specific regulatory components of drought-tolerant mechanisms in Gossypium stocksii.</title>
        <authorList>
            <person name="Yu D."/>
            <person name="Ke L."/>
            <person name="Zhang D."/>
            <person name="Wu Y."/>
            <person name="Sun Y."/>
            <person name="Mei J."/>
            <person name="Sun J."/>
            <person name="Sun Y."/>
        </authorList>
    </citation>
    <scope>NUCLEOTIDE SEQUENCE [LARGE SCALE GENOMIC DNA]</scope>
    <source>
        <strain evidence="2">cv. E1</strain>
        <tissue evidence="1">Leaf</tissue>
    </source>
</reference>
<dbReference type="OrthoDB" id="10436811at2759"/>
<gene>
    <name evidence="1" type="ORF">J1N35_044316</name>
</gene>
<comment type="caution">
    <text evidence="1">The sequence shown here is derived from an EMBL/GenBank/DDBJ whole genome shotgun (WGS) entry which is preliminary data.</text>
</comment>
<dbReference type="EMBL" id="JAIQCV010000013">
    <property type="protein sequence ID" value="KAH1032142.1"/>
    <property type="molecule type" value="Genomic_DNA"/>
</dbReference>
<evidence type="ECO:0000313" key="2">
    <source>
        <dbReference type="Proteomes" id="UP000828251"/>
    </source>
</evidence>